<dbReference type="InParanoid" id="A0A540VGH8"/>
<dbReference type="RefSeq" id="WP_141610089.1">
    <property type="nucleotide sequence ID" value="NZ_VIGC02000011.1"/>
</dbReference>
<protein>
    <recommendedName>
        <fullName evidence="8">Abasic site processing protein</fullName>
        <ecNumber evidence="8">3.4.-.-</ecNumber>
    </recommendedName>
</protein>
<dbReference type="Proteomes" id="UP000317371">
    <property type="component" value="Unassembled WGS sequence"/>
</dbReference>
<dbReference type="GO" id="GO:0003697">
    <property type="term" value="F:single-stranded DNA binding"/>
    <property type="evidence" value="ECO:0007669"/>
    <property type="project" value="InterPro"/>
</dbReference>
<accession>A0A540VGH8</accession>
<dbReference type="FunCoup" id="A0A540VGH8">
    <property type="interactions" value="347"/>
</dbReference>
<comment type="caution">
    <text evidence="9">The sequence shown here is derived from an EMBL/GenBank/DDBJ whole genome shotgun (WGS) entry which is preliminary data.</text>
</comment>
<keyword evidence="6" id="KW-0238">DNA-binding</keyword>
<dbReference type="InterPro" id="IPR036590">
    <property type="entry name" value="SRAP-like"/>
</dbReference>
<gene>
    <name evidence="9" type="ORF">FKZ61_10550</name>
</gene>
<dbReference type="EMBL" id="VIGC01000011">
    <property type="protein sequence ID" value="TQE95866.1"/>
    <property type="molecule type" value="Genomic_DNA"/>
</dbReference>
<dbReference type="GO" id="GO:0106300">
    <property type="term" value="P:protein-DNA covalent cross-linking repair"/>
    <property type="evidence" value="ECO:0007669"/>
    <property type="project" value="InterPro"/>
</dbReference>
<reference evidence="9 10" key="1">
    <citation type="submission" date="2019-06" db="EMBL/GenBank/DDBJ databases">
        <title>Genome sequence of Litorilinea aerophila BAA-2444.</title>
        <authorList>
            <person name="Maclea K.S."/>
            <person name="Maurais E.G."/>
            <person name="Iannazzi L.C."/>
        </authorList>
    </citation>
    <scope>NUCLEOTIDE SEQUENCE [LARGE SCALE GENOMIC DNA]</scope>
    <source>
        <strain evidence="9 10">ATCC BAA-2444</strain>
    </source>
</reference>
<proteinExistence type="inferred from homology"/>
<keyword evidence="3" id="KW-0227">DNA damage</keyword>
<evidence type="ECO:0000256" key="6">
    <source>
        <dbReference type="ARBA" id="ARBA00023125"/>
    </source>
</evidence>
<evidence type="ECO:0000313" key="10">
    <source>
        <dbReference type="Proteomes" id="UP000317371"/>
    </source>
</evidence>
<evidence type="ECO:0000256" key="5">
    <source>
        <dbReference type="ARBA" id="ARBA00023124"/>
    </source>
</evidence>
<dbReference type="GO" id="GO:0006508">
    <property type="term" value="P:proteolysis"/>
    <property type="evidence" value="ECO:0007669"/>
    <property type="project" value="UniProtKB-KW"/>
</dbReference>
<keyword evidence="4 8" id="KW-0378">Hydrolase</keyword>
<comment type="similarity">
    <text evidence="1 8">Belongs to the SOS response-associated peptidase family.</text>
</comment>
<dbReference type="AlphaFoldDB" id="A0A540VGH8"/>
<keyword evidence="2 8" id="KW-0645">Protease</keyword>
<evidence type="ECO:0000256" key="2">
    <source>
        <dbReference type="ARBA" id="ARBA00022670"/>
    </source>
</evidence>
<dbReference type="EC" id="3.4.-.-" evidence="8"/>
<dbReference type="PANTHER" id="PTHR13604:SF0">
    <property type="entry name" value="ABASIC SITE PROCESSING PROTEIN HMCES"/>
    <property type="match status" value="1"/>
</dbReference>
<dbReference type="SUPFAM" id="SSF143081">
    <property type="entry name" value="BB1717-like"/>
    <property type="match status" value="1"/>
</dbReference>
<keyword evidence="10" id="KW-1185">Reference proteome</keyword>
<evidence type="ECO:0000256" key="1">
    <source>
        <dbReference type="ARBA" id="ARBA00008136"/>
    </source>
</evidence>
<sequence>MCGRFTLFSSPERLAELFDLAEPPQLAPRYNIAPTQPVAIVRADARTQTREWALVQWGLVPSWAKDPSMGSRLINARAETVAEKPSFRAAFKRRRCLIPADGFYEWQRTSKGKQPYFVHLRDGSPFAMAGLWEFWTGPDGSALESCTILTTEANELMAPLHNRMPVIVAPEDYQNWLTIDLDRERERASLLHHLLRPFPAEAMEAYPVSTYVNSPRNEGADCIAPLVC</sequence>
<dbReference type="GO" id="GO:0008233">
    <property type="term" value="F:peptidase activity"/>
    <property type="evidence" value="ECO:0007669"/>
    <property type="project" value="UniProtKB-KW"/>
</dbReference>
<dbReference type="OrthoDB" id="9782620at2"/>
<dbReference type="PANTHER" id="PTHR13604">
    <property type="entry name" value="DC12-RELATED"/>
    <property type="match status" value="1"/>
</dbReference>
<dbReference type="InterPro" id="IPR003738">
    <property type="entry name" value="SRAP"/>
</dbReference>
<dbReference type="GO" id="GO:0016829">
    <property type="term" value="F:lyase activity"/>
    <property type="evidence" value="ECO:0007669"/>
    <property type="project" value="UniProtKB-KW"/>
</dbReference>
<evidence type="ECO:0000256" key="8">
    <source>
        <dbReference type="RuleBase" id="RU364100"/>
    </source>
</evidence>
<evidence type="ECO:0000256" key="7">
    <source>
        <dbReference type="ARBA" id="ARBA00023239"/>
    </source>
</evidence>
<dbReference type="Pfam" id="PF02586">
    <property type="entry name" value="SRAP"/>
    <property type="match status" value="1"/>
</dbReference>
<keyword evidence="7" id="KW-0456">Lyase</keyword>
<evidence type="ECO:0000313" key="9">
    <source>
        <dbReference type="EMBL" id="TQE95866.1"/>
    </source>
</evidence>
<name>A0A540VGH8_9CHLR</name>
<organism evidence="9 10">
    <name type="scientific">Litorilinea aerophila</name>
    <dbReference type="NCBI Taxonomy" id="1204385"/>
    <lineage>
        <taxon>Bacteria</taxon>
        <taxon>Bacillati</taxon>
        <taxon>Chloroflexota</taxon>
        <taxon>Caldilineae</taxon>
        <taxon>Caldilineales</taxon>
        <taxon>Caldilineaceae</taxon>
        <taxon>Litorilinea</taxon>
    </lineage>
</organism>
<evidence type="ECO:0000256" key="4">
    <source>
        <dbReference type="ARBA" id="ARBA00022801"/>
    </source>
</evidence>
<evidence type="ECO:0000256" key="3">
    <source>
        <dbReference type="ARBA" id="ARBA00022763"/>
    </source>
</evidence>
<keyword evidence="5" id="KW-0190">Covalent protein-DNA linkage</keyword>
<dbReference type="Gene3D" id="3.90.1680.10">
    <property type="entry name" value="SOS response associated peptidase-like"/>
    <property type="match status" value="1"/>
</dbReference>